<proteinExistence type="predicted"/>
<dbReference type="Proteomes" id="UP000323324">
    <property type="component" value="Unassembled WGS sequence"/>
</dbReference>
<dbReference type="AlphaFoldDB" id="A0A8H2LHD5"/>
<keyword evidence="2" id="KW-1185">Reference proteome</keyword>
<organism evidence="1 2">
    <name type="scientific">Bizionia saleffrena</name>
    <dbReference type="NCBI Taxonomy" id="291189"/>
    <lineage>
        <taxon>Bacteria</taxon>
        <taxon>Pseudomonadati</taxon>
        <taxon>Bacteroidota</taxon>
        <taxon>Flavobacteriia</taxon>
        <taxon>Flavobacteriales</taxon>
        <taxon>Flavobacteriaceae</taxon>
        <taxon>Bizionia</taxon>
    </lineage>
</organism>
<comment type="caution">
    <text evidence="1">The sequence shown here is derived from an EMBL/GenBank/DDBJ whole genome shotgun (WGS) entry which is preliminary data.</text>
</comment>
<sequence>MMVFCALFFGFQNAVFSQELGSLIKEGLHNNPEVQKFELQYRIASEKVNEVNTIPNTEFGAGYFVSEPETRTGPQKFKLSVKQMIPWFGTLTARENYVSALAEAKYQDIAILKRQLAASISNAYYVLYQNKETQLVFEETIQLLKTYEKLALTGIESGKASVVDVLRLQVRQNELEQELHVLQINYLSEQSVLNLQLNRGKNTPITIETTFEIPENELVFNSENLQVHPELIKYDKLYESVSQLELLNQKEKAPAIGFGLDYINVSKNPDMTFADNGKDIIMPMVTVSIPIFNKKFGSVTKQNQWEQERIEFEKTNKFNTLQTVLDKAIKQKNVARVRYTMLLKNSNQTKKAETILLKTYETGTLDFTAVLEVQELLLKFQTNTIESIKNYCVQASIINYLTQ</sequence>
<reference evidence="1 2" key="1">
    <citation type="submission" date="2019-08" db="EMBL/GenBank/DDBJ databases">
        <title>Genomes of Antarctic Bizionia species.</title>
        <authorList>
            <person name="Bowman J.P."/>
        </authorList>
    </citation>
    <scope>NUCLEOTIDE SEQUENCE [LARGE SCALE GENOMIC DNA]</scope>
    <source>
        <strain evidence="1 2">HFD</strain>
    </source>
</reference>
<dbReference type="EMBL" id="VSKM01000006">
    <property type="protein sequence ID" value="TYB74555.1"/>
    <property type="molecule type" value="Genomic_DNA"/>
</dbReference>
<dbReference type="GO" id="GO:0015562">
    <property type="term" value="F:efflux transmembrane transporter activity"/>
    <property type="evidence" value="ECO:0007669"/>
    <property type="project" value="InterPro"/>
</dbReference>
<dbReference type="PANTHER" id="PTHR30203">
    <property type="entry name" value="OUTER MEMBRANE CATION EFFLUX PROTEIN"/>
    <property type="match status" value="1"/>
</dbReference>
<evidence type="ECO:0000313" key="1">
    <source>
        <dbReference type="EMBL" id="TYB74555.1"/>
    </source>
</evidence>
<dbReference type="InterPro" id="IPR010131">
    <property type="entry name" value="MdtP/NodT-like"/>
</dbReference>
<name>A0A8H2LHD5_9FLAO</name>
<accession>A0A8H2LHD5</accession>
<evidence type="ECO:0000313" key="2">
    <source>
        <dbReference type="Proteomes" id="UP000323324"/>
    </source>
</evidence>
<gene>
    <name evidence="1" type="ORF">ES676_07175</name>
</gene>
<protein>
    <submittedName>
        <fullName evidence="1">TolC family protein</fullName>
    </submittedName>
</protein>
<dbReference type="SUPFAM" id="SSF56954">
    <property type="entry name" value="Outer membrane efflux proteins (OEP)"/>
    <property type="match status" value="1"/>
</dbReference>
<dbReference type="Gene3D" id="1.20.1600.10">
    <property type="entry name" value="Outer membrane efflux proteins (OEP)"/>
    <property type="match status" value="1"/>
</dbReference>